<evidence type="ECO:0000259" key="2">
    <source>
        <dbReference type="PROSITE" id="PS50181"/>
    </source>
</evidence>
<feature type="domain" description="F-box" evidence="2">
    <location>
        <begin position="1"/>
        <end position="44"/>
    </location>
</feature>
<dbReference type="Gene3D" id="1.20.1280.50">
    <property type="match status" value="1"/>
</dbReference>
<dbReference type="InterPro" id="IPR001810">
    <property type="entry name" value="F-box_dom"/>
</dbReference>
<dbReference type="OrthoDB" id="2095648at2759"/>
<dbReference type="EMBL" id="BEGY01000026">
    <property type="protein sequence ID" value="GAX77654.1"/>
    <property type="molecule type" value="Genomic_DNA"/>
</dbReference>
<reference evidence="3 4" key="1">
    <citation type="submission" date="2017-08" db="EMBL/GenBank/DDBJ databases">
        <title>Acidophilic green algal genome provides insights into adaptation to an acidic environment.</title>
        <authorList>
            <person name="Hirooka S."/>
            <person name="Hirose Y."/>
            <person name="Kanesaki Y."/>
            <person name="Higuchi S."/>
            <person name="Fujiwara T."/>
            <person name="Onuma R."/>
            <person name="Era A."/>
            <person name="Ohbayashi R."/>
            <person name="Uzuka A."/>
            <person name="Nozaki H."/>
            <person name="Yoshikawa H."/>
            <person name="Miyagishima S.Y."/>
        </authorList>
    </citation>
    <scope>NUCLEOTIDE SEQUENCE [LARGE SCALE GENOMIC DNA]</scope>
    <source>
        <strain evidence="3 4">NIES-2499</strain>
    </source>
</reference>
<proteinExistence type="predicted"/>
<dbReference type="SUPFAM" id="SSF81383">
    <property type="entry name" value="F-box domain"/>
    <property type="match status" value="1"/>
</dbReference>
<organism evidence="3 4">
    <name type="scientific">Chlamydomonas eustigma</name>
    <dbReference type="NCBI Taxonomy" id="1157962"/>
    <lineage>
        <taxon>Eukaryota</taxon>
        <taxon>Viridiplantae</taxon>
        <taxon>Chlorophyta</taxon>
        <taxon>core chlorophytes</taxon>
        <taxon>Chlorophyceae</taxon>
        <taxon>CS clade</taxon>
        <taxon>Chlamydomonadales</taxon>
        <taxon>Chlamydomonadaceae</taxon>
        <taxon>Chlamydomonas</taxon>
    </lineage>
</organism>
<dbReference type="InterPro" id="IPR036047">
    <property type="entry name" value="F-box-like_dom_sf"/>
</dbReference>
<evidence type="ECO:0000256" key="1">
    <source>
        <dbReference type="SAM" id="MobiDB-lite"/>
    </source>
</evidence>
<accession>A0A250X3J9</accession>
<dbReference type="PROSITE" id="PS50181">
    <property type="entry name" value="FBOX"/>
    <property type="match status" value="1"/>
</dbReference>
<sequence length="653" mass="71850">MPDDVVELLLHYLGKLDCRAVGRCQTVCRRWRQIAMVDSLWRELSFQEFGLLQKYTASSFYQSFKCIQSDLALAPLRLEARLASTLKAVSAWFIRLERWESRGIHAHAPCGPDCPIPQTVLMHHCIKSQEQDMKVPMHPSNILCGAKLIMTELIPCRRVVVNRQSIWLRYQLPTWVKDVDEPRMWTAGSDVSTDDEEASVSSSSPVHQSCLKRWNELKVEAHMGDGRSPVQVISSHHFHMPRNDTEMLLQSHSEGLYAWEAAPGEEPWLDHTGNDSAEPASVHPPSTASGSQLHVVAYLHYEQLLPLTLPHIPTPQTLPAPSMPYWEPSPQPPQPPLRTAADVRTFSSSGRNPAAYLHVDWCQLGGPSGRKGSAWVALYMQYCEDGVVMMGVDWTEADVVILPGDLELSSSKSFHGASSSIADVLVSCKPPGLVSGLNESEQDARGIHPRYASTSVLEKPFHGGDPFGLNATFRHLEIGTDSQTSHGHNMTADSNDQTSFHTSVHNVNNEGFTQSSRDNAEGHTAASSSNQPHPFPPQRTCLSSRSGTGVVQICSKLAELCSGEGMVDFSLWSLDGRLLLGRAGVELWEKATDLVTAYCCHFLVDGVQPSPEGVMPSLWDNALWVRPDAGLRGAAFALSLTVESADAIFGSLL</sequence>
<feature type="region of interest" description="Disordered" evidence="1">
    <location>
        <begin position="481"/>
        <end position="542"/>
    </location>
</feature>
<evidence type="ECO:0000313" key="3">
    <source>
        <dbReference type="EMBL" id="GAX77654.1"/>
    </source>
</evidence>
<gene>
    <name evidence="3" type="ORF">CEUSTIGMA_g5097.t1</name>
</gene>
<evidence type="ECO:0000313" key="4">
    <source>
        <dbReference type="Proteomes" id="UP000232323"/>
    </source>
</evidence>
<protein>
    <recommendedName>
        <fullName evidence="2">F-box domain-containing protein</fullName>
    </recommendedName>
</protein>
<dbReference type="Proteomes" id="UP000232323">
    <property type="component" value="Unassembled WGS sequence"/>
</dbReference>
<dbReference type="Pfam" id="PF12937">
    <property type="entry name" value="F-box-like"/>
    <property type="match status" value="1"/>
</dbReference>
<feature type="compositionally biased region" description="Polar residues" evidence="1">
    <location>
        <begin position="481"/>
        <end position="517"/>
    </location>
</feature>
<feature type="region of interest" description="Disordered" evidence="1">
    <location>
        <begin position="265"/>
        <end position="288"/>
    </location>
</feature>
<keyword evidence="4" id="KW-1185">Reference proteome</keyword>
<name>A0A250X3J9_9CHLO</name>
<comment type="caution">
    <text evidence="3">The sequence shown here is derived from an EMBL/GenBank/DDBJ whole genome shotgun (WGS) entry which is preliminary data.</text>
</comment>
<dbReference type="AlphaFoldDB" id="A0A250X3J9"/>